<dbReference type="SUPFAM" id="SSF47781">
    <property type="entry name" value="RuvA domain 2-like"/>
    <property type="match status" value="1"/>
</dbReference>
<dbReference type="Pfam" id="PF04002">
    <property type="entry name" value="RadC"/>
    <property type="match status" value="1"/>
</dbReference>
<evidence type="ECO:0000256" key="2">
    <source>
        <dbReference type="ARBA" id="ARBA00023049"/>
    </source>
</evidence>
<proteinExistence type="inferred from homology"/>
<sequence>MLPPAAAAGTEGDTAMHEGHRQRIRSRLYQNGEALSDCELLELLLFNAISRKDTNPIARELLDCFGSLAGVFDASPRLLVSVAGIGRSTAEYVYLCGQLLRRAEARKEEARRRLMSFSDVHSHVCERFAGRLRERLELYMVDANFLLLCTKSVTDIRADEVALDMRTLGYILGEVRPYAVILAHNHPSGKPEPSAADDASVRRIAAACKDYGAHLSDSLIYAAGEVYSYYRADRLRALGID</sequence>
<dbReference type="AlphaFoldDB" id="A0A9D1W1L1"/>
<gene>
    <name evidence="5" type="ORF">H9851_02660</name>
</gene>
<dbReference type="PANTHER" id="PTHR30471:SF3">
    <property type="entry name" value="UPF0758 PROTEIN YEES-RELATED"/>
    <property type="match status" value="1"/>
</dbReference>
<comment type="similarity">
    <text evidence="1">Belongs to the UPF0758 family.</text>
</comment>
<evidence type="ECO:0000259" key="3">
    <source>
        <dbReference type="Pfam" id="PF04002"/>
    </source>
</evidence>
<reference evidence="5" key="1">
    <citation type="journal article" date="2021" name="PeerJ">
        <title>Extensive microbial diversity within the chicken gut microbiome revealed by metagenomics and culture.</title>
        <authorList>
            <person name="Gilroy R."/>
            <person name="Ravi A."/>
            <person name="Getino M."/>
            <person name="Pursley I."/>
            <person name="Horton D.L."/>
            <person name="Alikhan N.F."/>
            <person name="Baker D."/>
            <person name="Gharbi K."/>
            <person name="Hall N."/>
            <person name="Watson M."/>
            <person name="Adriaenssens E.M."/>
            <person name="Foster-Nyarko E."/>
            <person name="Jarju S."/>
            <person name="Secka A."/>
            <person name="Antonio M."/>
            <person name="Oren A."/>
            <person name="Chaudhuri R.R."/>
            <person name="La Ragione R."/>
            <person name="Hildebrand F."/>
            <person name="Pallen M.J."/>
        </authorList>
    </citation>
    <scope>NUCLEOTIDE SEQUENCE</scope>
    <source>
        <strain evidence="5">2189</strain>
    </source>
</reference>
<dbReference type="Pfam" id="PF20582">
    <property type="entry name" value="UPF0758_N"/>
    <property type="match status" value="1"/>
</dbReference>
<feature type="domain" description="UPF0758" evidence="4">
    <location>
        <begin position="21"/>
        <end position="89"/>
    </location>
</feature>
<dbReference type="EMBL" id="DXEW01000013">
    <property type="protein sequence ID" value="HIX50162.1"/>
    <property type="molecule type" value="Genomic_DNA"/>
</dbReference>
<evidence type="ECO:0008006" key="7">
    <source>
        <dbReference type="Google" id="ProtNLM"/>
    </source>
</evidence>
<accession>A0A9D1W1L1</accession>
<dbReference type="InterPro" id="IPR025657">
    <property type="entry name" value="RadC_JAB"/>
</dbReference>
<dbReference type="Gene3D" id="3.40.140.10">
    <property type="entry name" value="Cytidine Deaminase, domain 2"/>
    <property type="match status" value="1"/>
</dbReference>
<reference evidence="5" key="2">
    <citation type="submission" date="2021-04" db="EMBL/GenBank/DDBJ databases">
        <authorList>
            <person name="Gilroy R."/>
        </authorList>
    </citation>
    <scope>NUCLEOTIDE SEQUENCE</scope>
    <source>
        <strain evidence="5">2189</strain>
    </source>
</reference>
<evidence type="ECO:0000313" key="5">
    <source>
        <dbReference type="EMBL" id="HIX50162.1"/>
    </source>
</evidence>
<evidence type="ECO:0000313" key="6">
    <source>
        <dbReference type="Proteomes" id="UP000886847"/>
    </source>
</evidence>
<dbReference type="Gene3D" id="1.10.150.20">
    <property type="entry name" value="5' to 3' exonuclease, C-terminal subdomain"/>
    <property type="match status" value="1"/>
</dbReference>
<keyword evidence="2" id="KW-0378">Hydrolase</keyword>
<dbReference type="Proteomes" id="UP000886847">
    <property type="component" value="Unassembled WGS sequence"/>
</dbReference>
<feature type="domain" description="RadC-like JAB" evidence="3">
    <location>
        <begin position="116"/>
        <end position="229"/>
    </location>
</feature>
<name>A0A9D1W1L1_9FIRM</name>
<dbReference type="InterPro" id="IPR010994">
    <property type="entry name" value="RuvA_2-like"/>
</dbReference>
<dbReference type="InterPro" id="IPR046778">
    <property type="entry name" value="UPF0758_N"/>
</dbReference>
<evidence type="ECO:0000259" key="4">
    <source>
        <dbReference type="Pfam" id="PF20582"/>
    </source>
</evidence>
<evidence type="ECO:0000256" key="1">
    <source>
        <dbReference type="ARBA" id="ARBA00010243"/>
    </source>
</evidence>
<keyword evidence="2" id="KW-0482">Metalloprotease</keyword>
<organism evidence="5 6">
    <name type="scientific">Candidatus Borkfalkia faecavium</name>
    <dbReference type="NCBI Taxonomy" id="2838508"/>
    <lineage>
        <taxon>Bacteria</taxon>
        <taxon>Bacillati</taxon>
        <taxon>Bacillota</taxon>
        <taxon>Clostridia</taxon>
        <taxon>Christensenellales</taxon>
        <taxon>Christensenellaceae</taxon>
        <taxon>Candidatus Borkfalkia</taxon>
    </lineage>
</organism>
<dbReference type="PROSITE" id="PS01302">
    <property type="entry name" value="UPF0758"/>
    <property type="match status" value="1"/>
</dbReference>
<dbReference type="InterPro" id="IPR020891">
    <property type="entry name" value="UPF0758_CS"/>
</dbReference>
<protein>
    <recommendedName>
        <fullName evidence="7">MPN domain-containing protein</fullName>
    </recommendedName>
</protein>
<dbReference type="PANTHER" id="PTHR30471">
    <property type="entry name" value="DNA REPAIR PROTEIN RADC"/>
    <property type="match status" value="1"/>
</dbReference>
<dbReference type="GO" id="GO:0008237">
    <property type="term" value="F:metallopeptidase activity"/>
    <property type="evidence" value="ECO:0007669"/>
    <property type="project" value="UniProtKB-KW"/>
</dbReference>
<dbReference type="InterPro" id="IPR001405">
    <property type="entry name" value="UPF0758"/>
</dbReference>
<keyword evidence="2" id="KW-0645">Protease</keyword>
<comment type="caution">
    <text evidence="5">The sequence shown here is derived from an EMBL/GenBank/DDBJ whole genome shotgun (WGS) entry which is preliminary data.</text>
</comment>